<sequence>MAAGGVDVAAAMVARRRRLDAIPGGAPVVLCSRKERTRSLSRRRFGWRQRRSGGLWWRSRADGGGAVGGGSSDGSSEESRRPGSVVGCGAGGNEEGAVGLYGEGLGAEGGERGGRVGEVGRWSGWERESGVEVGEDGADGWGPLAGGTQRQEERGEDREVAERVAGSPAGPAVRWTLPRQRSGEILCRGSVLVQFPAAAGKGPKTLPRQCYEPVLKILHPGAPLRAMWCPFSTGLHASRPFYLTASTCFVHAMATPHHPPHPVIFSPPSGPSSRTLAGGVQEDGRGSRKARDWAELPWDALLLVLEKMHHVDVLRGPELVCRTWHRAARDEPALWRRIDFRHQRVDDSTRWSLRLMAYAAVRRSRGRCEAFWGDGTIDERVMSLLEDSALWLKSLRIISCERIADRRLISDIARFHMLEELEISNCYPGSFSRTCIVVGNSCPRLRRFRLSSPSFFRWNWIRREVDSEVEGIKGMRGLRSLQLFAQTVSTSGLACILDSCVQLESLDIRHCFNIAMGDDMMARCSRFETLRLPFDSTDDYDLEFCAQDRNHAVFSLHRFGGD</sequence>
<dbReference type="Pfam" id="PF12937">
    <property type="entry name" value="F-box-like"/>
    <property type="match status" value="1"/>
</dbReference>
<dbReference type="Gene3D" id="1.20.1280.50">
    <property type="match status" value="1"/>
</dbReference>
<name>A0AAD8SQ98_LOLMU</name>
<dbReference type="InterPro" id="IPR032675">
    <property type="entry name" value="LRR_dom_sf"/>
</dbReference>
<dbReference type="PANTHER" id="PTHR38926">
    <property type="entry name" value="F-BOX DOMAIN CONTAINING PROTEIN, EXPRESSED"/>
    <property type="match status" value="1"/>
</dbReference>
<dbReference type="AlphaFoldDB" id="A0AAD8SQ98"/>
<feature type="region of interest" description="Disordered" evidence="1">
    <location>
        <begin position="128"/>
        <end position="157"/>
    </location>
</feature>
<organism evidence="3 4">
    <name type="scientific">Lolium multiflorum</name>
    <name type="common">Italian ryegrass</name>
    <name type="synonym">Lolium perenne subsp. multiflorum</name>
    <dbReference type="NCBI Taxonomy" id="4521"/>
    <lineage>
        <taxon>Eukaryota</taxon>
        <taxon>Viridiplantae</taxon>
        <taxon>Streptophyta</taxon>
        <taxon>Embryophyta</taxon>
        <taxon>Tracheophyta</taxon>
        <taxon>Spermatophyta</taxon>
        <taxon>Magnoliopsida</taxon>
        <taxon>Liliopsida</taxon>
        <taxon>Poales</taxon>
        <taxon>Poaceae</taxon>
        <taxon>BOP clade</taxon>
        <taxon>Pooideae</taxon>
        <taxon>Poodae</taxon>
        <taxon>Poeae</taxon>
        <taxon>Poeae Chloroplast Group 2 (Poeae type)</taxon>
        <taxon>Loliodinae</taxon>
        <taxon>Loliinae</taxon>
        <taxon>Lolium</taxon>
    </lineage>
</organism>
<dbReference type="InterPro" id="IPR001810">
    <property type="entry name" value="F-box_dom"/>
</dbReference>
<evidence type="ECO:0000313" key="4">
    <source>
        <dbReference type="Proteomes" id="UP001231189"/>
    </source>
</evidence>
<feature type="region of interest" description="Disordered" evidence="1">
    <location>
        <begin position="58"/>
        <end position="90"/>
    </location>
</feature>
<proteinExistence type="predicted"/>
<dbReference type="EMBL" id="JAUUTY010000003">
    <property type="protein sequence ID" value="KAK1661368.1"/>
    <property type="molecule type" value="Genomic_DNA"/>
</dbReference>
<dbReference type="Proteomes" id="UP001231189">
    <property type="component" value="Unassembled WGS sequence"/>
</dbReference>
<dbReference type="Gene3D" id="3.80.10.10">
    <property type="entry name" value="Ribonuclease Inhibitor"/>
    <property type="match status" value="1"/>
</dbReference>
<feature type="compositionally biased region" description="Gly residues" evidence="1">
    <location>
        <begin position="62"/>
        <end position="72"/>
    </location>
</feature>
<dbReference type="InterPro" id="IPR036047">
    <property type="entry name" value="F-box-like_dom_sf"/>
</dbReference>
<keyword evidence="4" id="KW-1185">Reference proteome</keyword>
<dbReference type="SUPFAM" id="SSF52047">
    <property type="entry name" value="RNI-like"/>
    <property type="match status" value="1"/>
</dbReference>
<dbReference type="PANTHER" id="PTHR38926:SF28">
    <property type="entry name" value="F-BOX PROTEIN SKIP19"/>
    <property type="match status" value="1"/>
</dbReference>
<protein>
    <recommendedName>
        <fullName evidence="2">F-box domain-containing protein</fullName>
    </recommendedName>
</protein>
<evidence type="ECO:0000259" key="2">
    <source>
        <dbReference type="PROSITE" id="PS50181"/>
    </source>
</evidence>
<gene>
    <name evidence="3" type="ORF">QYE76_049527</name>
</gene>
<evidence type="ECO:0000313" key="3">
    <source>
        <dbReference type="EMBL" id="KAK1661368.1"/>
    </source>
</evidence>
<evidence type="ECO:0000256" key="1">
    <source>
        <dbReference type="SAM" id="MobiDB-lite"/>
    </source>
</evidence>
<accession>A0AAD8SQ98</accession>
<dbReference type="FunFam" id="1.20.1280.50:FF:000037">
    <property type="entry name" value="F-box protein SKIP19"/>
    <property type="match status" value="1"/>
</dbReference>
<reference evidence="3" key="1">
    <citation type="submission" date="2023-07" db="EMBL/GenBank/DDBJ databases">
        <title>A chromosome-level genome assembly of Lolium multiflorum.</title>
        <authorList>
            <person name="Chen Y."/>
            <person name="Copetti D."/>
            <person name="Kolliker R."/>
            <person name="Studer B."/>
        </authorList>
    </citation>
    <scope>NUCLEOTIDE SEQUENCE</scope>
    <source>
        <strain evidence="3">02402/16</strain>
        <tissue evidence="3">Leaf</tissue>
    </source>
</reference>
<feature type="domain" description="F-box" evidence="2">
    <location>
        <begin position="290"/>
        <end position="338"/>
    </location>
</feature>
<dbReference type="SUPFAM" id="SSF81383">
    <property type="entry name" value="F-box domain"/>
    <property type="match status" value="1"/>
</dbReference>
<dbReference type="PROSITE" id="PS50181">
    <property type="entry name" value="FBOX"/>
    <property type="match status" value="1"/>
</dbReference>
<comment type="caution">
    <text evidence="3">The sequence shown here is derived from an EMBL/GenBank/DDBJ whole genome shotgun (WGS) entry which is preliminary data.</text>
</comment>